<dbReference type="Gene3D" id="2.60.120.10">
    <property type="entry name" value="Jelly Rolls"/>
    <property type="match status" value="1"/>
</dbReference>
<proteinExistence type="predicted"/>
<dbReference type="Proteomes" id="UP000484164">
    <property type="component" value="Unassembled WGS sequence"/>
</dbReference>
<keyword evidence="2" id="KW-1185">Reference proteome</keyword>
<comment type="caution">
    <text evidence="1">The sequence shown here is derived from an EMBL/GenBank/DDBJ whole genome shotgun (WGS) entry which is preliminary data.</text>
</comment>
<dbReference type="InterPro" id="IPR018490">
    <property type="entry name" value="cNMP-bd_dom_sf"/>
</dbReference>
<accession>A0A6L3ZD24</accession>
<evidence type="ECO:0000313" key="1">
    <source>
        <dbReference type="EMBL" id="KAB2815546.1"/>
    </source>
</evidence>
<dbReference type="SUPFAM" id="SSF51206">
    <property type="entry name" value="cAMP-binding domain-like"/>
    <property type="match status" value="1"/>
</dbReference>
<sequence>MSMDLGEIIGQELKLKDEQKELIRKLIPIHTYPKGASITALKSETVQGFFVLKGLVRLLRNVDGEERNIQFYTEGDSIAESLEKSSDRSLECLEETSIAVLTSSAEAKLFSAIDGFESLCRGSMEDDFQNLRHQFESLLSESPQERYINLMKTRPDLLQRVPQYHLASYLGIKPESLSRIRRRMSEGGD</sequence>
<gene>
    <name evidence="1" type="ORF">F8C82_07530</name>
</gene>
<dbReference type="InterPro" id="IPR014710">
    <property type="entry name" value="RmlC-like_jellyroll"/>
</dbReference>
<dbReference type="OrthoDB" id="1092431at2"/>
<dbReference type="RefSeq" id="WP_151692976.1">
    <property type="nucleotide sequence ID" value="NZ_BMGX01000001.1"/>
</dbReference>
<organism evidence="1 2">
    <name type="scientific">Phaeocystidibacter marisrubri</name>
    <dbReference type="NCBI Taxonomy" id="1577780"/>
    <lineage>
        <taxon>Bacteria</taxon>
        <taxon>Pseudomonadati</taxon>
        <taxon>Bacteroidota</taxon>
        <taxon>Flavobacteriia</taxon>
        <taxon>Flavobacteriales</taxon>
        <taxon>Phaeocystidibacteraceae</taxon>
        <taxon>Phaeocystidibacter</taxon>
    </lineage>
</organism>
<dbReference type="AlphaFoldDB" id="A0A6L3ZD24"/>
<dbReference type="EMBL" id="WBVQ01000002">
    <property type="protein sequence ID" value="KAB2815546.1"/>
    <property type="molecule type" value="Genomic_DNA"/>
</dbReference>
<name>A0A6L3ZD24_9FLAO</name>
<protein>
    <submittedName>
        <fullName evidence="1">Crp/Fnr family transcriptional regulator</fullName>
    </submittedName>
</protein>
<evidence type="ECO:0000313" key="2">
    <source>
        <dbReference type="Proteomes" id="UP000484164"/>
    </source>
</evidence>
<reference evidence="1 2" key="1">
    <citation type="submission" date="2019-10" db="EMBL/GenBank/DDBJ databases">
        <title>Genome sequence of Phaeocystidibacter marisrubri JCM30614 (type strain).</title>
        <authorList>
            <person name="Bowman J.P."/>
        </authorList>
    </citation>
    <scope>NUCLEOTIDE SEQUENCE [LARGE SCALE GENOMIC DNA]</scope>
    <source>
        <strain evidence="1 2">JCM 30614</strain>
    </source>
</reference>